<dbReference type="PANTHER" id="PTHR43056">
    <property type="entry name" value="PEPTIDASE S9 PROLYL OLIGOPEPTIDASE"/>
    <property type="match status" value="1"/>
</dbReference>
<dbReference type="KEGG" id="nhl:Nhal_3185"/>
<dbReference type="InterPro" id="IPR001375">
    <property type="entry name" value="Peptidase_S9_cat"/>
</dbReference>
<dbReference type="InterPro" id="IPR029058">
    <property type="entry name" value="AB_hydrolase_fold"/>
</dbReference>
<dbReference type="HOGENOM" id="CLU_012236_1_0_6"/>
<dbReference type="SUPFAM" id="SSF53474">
    <property type="entry name" value="alpha/beta-Hydrolases"/>
    <property type="match status" value="1"/>
</dbReference>
<protein>
    <submittedName>
        <fullName evidence="2">Peptidase S9 prolyl oligopeptidase active site domain protein</fullName>
    </submittedName>
</protein>
<dbReference type="InterPro" id="IPR050585">
    <property type="entry name" value="Xaa-Pro_dipeptidyl-ppase/CocE"/>
</dbReference>
<name>D5BZY9_NITHN</name>
<accession>D5BZY9</accession>
<dbReference type="Pfam" id="PF07676">
    <property type="entry name" value="PD40"/>
    <property type="match status" value="2"/>
</dbReference>
<sequence>MLAPIEKPYGSWKSPITPDLIVSETIGLGQVALSKDAVYWMEMRPTEGGRSVILRRTRNGEIKEINPPPYNARTRVHEYGGGAYLVAGDSVFFANFEDQRLYRHQRGTAIQPITPEGDYRYADAIFDGVRNRLICVREDHTDKTREAVNTLVSIPFDGSGQVSVLASGADFYSSPRLSPDGNRLAWLTWNHPHMPWDGTELWVAQVDGAGSLGEAKPIAGGSSESIFQPEWSPEGTLYFISDRTGWWNLYRWREEQVEAVTQMTAEFGLPQWVFGLSTYAFESVDRIICTYSSKGVSHLVSIDTTTCALEEFDLPYTEIGFLQAQSGRAVFIAASPTEFPAVVQLDLSTGDLEVLRRASEITMDPDYFSIAEAIQFPTEGGAFSHAFFYPARNKDFMGPPGERPPLLVVSHGGPTAATDNTLDLKIQYWTSRGIAVLDVNYRGSTHYGREYRRQLGGQWGLVDVDDCVNGALYLVQRGEVDPERLAIRGGSAGGFTTLAALTFHEVFKAGASYYGVSDLEALAKETHKFESRYLDHLIGPYPERADLYAARSPIYAVDRLSCPVIFFQGLEDKIVPPEQAEQMVEALRRKGLPVAYVPFEGEQHGFRRSENIKRALSAELYFYSRVFGFDLAEEIEPIAIENL</sequence>
<dbReference type="InterPro" id="IPR011659">
    <property type="entry name" value="WD40"/>
</dbReference>
<dbReference type="MEROPS" id="S09.074"/>
<dbReference type="Proteomes" id="UP000001844">
    <property type="component" value="Chromosome"/>
</dbReference>
<dbReference type="SUPFAM" id="SSF82171">
    <property type="entry name" value="DPP6 N-terminal domain-like"/>
    <property type="match status" value="1"/>
</dbReference>
<dbReference type="AlphaFoldDB" id="D5BZY9"/>
<dbReference type="RefSeq" id="WP_013034086.1">
    <property type="nucleotide sequence ID" value="NC_013960.1"/>
</dbReference>
<dbReference type="eggNOG" id="COG1506">
    <property type="taxonomic scope" value="Bacteria"/>
</dbReference>
<dbReference type="Gene3D" id="2.120.10.30">
    <property type="entry name" value="TolB, C-terminal domain"/>
    <property type="match status" value="1"/>
</dbReference>
<keyword evidence="3" id="KW-1185">Reference proteome</keyword>
<evidence type="ECO:0000259" key="1">
    <source>
        <dbReference type="Pfam" id="PF00326"/>
    </source>
</evidence>
<evidence type="ECO:0000313" key="3">
    <source>
        <dbReference type="Proteomes" id="UP000001844"/>
    </source>
</evidence>
<feature type="domain" description="Peptidase S9 prolyl oligopeptidase catalytic" evidence="1">
    <location>
        <begin position="422"/>
        <end position="628"/>
    </location>
</feature>
<dbReference type="InterPro" id="IPR011042">
    <property type="entry name" value="6-blade_b-propeller_TolB-like"/>
</dbReference>
<dbReference type="Pfam" id="PF00326">
    <property type="entry name" value="Peptidase_S9"/>
    <property type="match status" value="1"/>
</dbReference>
<gene>
    <name evidence="2" type="ordered locus">Nhal_3185</name>
</gene>
<dbReference type="GO" id="GO:0006508">
    <property type="term" value="P:proteolysis"/>
    <property type="evidence" value="ECO:0007669"/>
    <property type="project" value="InterPro"/>
</dbReference>
<evidence type="ECO:0000313" key="2">
    <source>
        <dbReference type="EMBL" id="ADE16236.1"/>
    </source>
</evidence>
<dbReference type="GO" id="GO:0008236">
    <property type="term" value="F:serine-type peptidase activity"/>
    <property type="evidence" value="ECO:0007669"/>
    <property type="project" value="InterPro"/>
</dbReference>
<dbReference type="OrthoDB" id="9801421at2"/>
<organism evidence="2 3">
    <name type="scientific">Nitrosococcus halophilus (strain Nc4)</name>
    <dbReference type="NCBI Taxonomy" id="472759"/>
    <lineage>
        <taxon>Bacteria</taxon>
        <taxon>Pseudomonadati</taxon>
        <taxon>Pseudomonadota</taxon>
        <taxon>Gammaproteobacteria</taxon>
        <taxon>Chromatiales</taxon>
        <taxon>Chromatiaceae</taxon>
        <taxon>Nitrosococcus</taxon>
    </lineage>
</organism>
<dbReference type="EMBL" id="CP001798">
    <property type="protein sequence ID" value="ADE16236.1"/>
    <property type="molecule type" value="Genomic_DNA"/>
</dbReference>
<dbReference type="PANTHER" id="PTHR43056:SF5">
    <property type="entry name" value="PEPTIDASE S9 PROLYL OLIGOPEPTIDASE CATALYTIC DOMAIN-CONTAINING PROTEIN"/>
    <property type="match status" value="1"/>
</dbReference>
<dbReference type="Gene3D" id="3.40.50.1820">
    <property type="entry name" value="alpha/beta hydrolase"/>
    <property type="match status" value="1"/>
</dbReference>
<reference evidence="3" key="1">
    <citation type="submission" date="2010-04" db="EMBL/GenBank/DDBJ databases">
        <title>Complete genome sequence of Nitrosococcus halophilus Nc4, a salt-adapted, aerobic obligate ammonia-oxidizing sulfur purple bacterium.</title>
        <authorList>
            <consortium name="US DOE Joint Genome Institute"/>
            <person name="Campbell M.A."/>
            <person name="Malfatti S.A."/>
            <person name="Chain P.S.G."/>
            <person name="Heidelberg J.F."/>
            <person name="Ward B.B."/>
            <person name="Klotz M.G."/>
        </authorList>
    </citation>
    <scope>NUCLEOTIDE SEQUENCE [LARGE SCALE GENOMIC DNA]</scope>
    <source>
        <strain evidence="3">Nc4</strain>
    </source>
</reference>
<proteinExistence type="predicted"/>
<dbReference type="STRING" id="472759.Nhal_3185"/>